<evidence type="ECO:0000256" key="2">
    <source>
        <dbReference type="ARBA" id="ARBA00022603"/>
    </source>
</evidence>
<comment type="caution">
    <text evidence="13">The sequence shown here is derived from an EMBL/GenBank/DDBJ whole genome shotgun (WGS) entry which is preliminary data.</text>
</comment>
<dbReference type="PANTHER" id="PTHR43280:SF28">
    <property type="entry name" value="HTH-TYPE TRANSCRIPTIONAL ACTIVATOR RHAS"/>
    <property type="match status" value="1"/>
</dbReference>
<dbReference type="Pfam" id="PF02805">
    <property type="entry name" value="Ada_Zn_binding"/>
    <property type="match status" value="1"/>
</dbReference>
<dbReference type="InterPro" id="IPR004026">
    <property type="entry name" value="Ada_DNA_repair_Zn-bd"/>
</dbReference>
<dbReference type="SMART" id="SM00342">
    <property type="entry name" value="HTH_ARAC"/>
    <property type="match status" value="1"/>
</dbReference>
<evidence type="ECO:0000256" key="9">
    <source>
        <dbReference type="ARBA" id="ARBA00023159"/>
    </source>
</evidence>
<dbReference type="InterPro" id="IPR020449">
    <property type="entry name" value="Tscrpt_reg_AraC-type_HTH"/>
</dbReference>
<evidence type="ECO:0000259" key="12">
    <source>
        <dbReference type="PROSITE" id="PS01124"/>
    </source>
</evidence>
<evidence type="ECO:0000256" key="10">
    <source>
        <dbReference type="ARBA" id="ARBA00023163"/>
    </source>
</evidence>
<dbReference type="EMBL" id="LKPO01000019">
    <property type="protein sequence ID" value="OLF91353.1"/>
    <property type="molecule type" value="Genomic_DNA"/>
</dbReference>
<dbReference type="InterPro" id="IPR016220">
    <property type="entry name" value="Me-P-triester_DNA_alkyl-Trfase"/>
</dbReference>
<name>A0A7Z1B3E8_9BACI</name>
<evidence type="ECO:0000256" key="11">
    <source>
        <dbReference type="ARBA" id="ARBA00023204"/>
    </source>
</evidence>
<dbReference type="GO" id="GO:0008168">
    <property type="term" value="F:methyltransferase activity"/>
    <property type="evidence" value="ECO:0007669"/>
    <property type="project" value="UniProtKB-KW"/>
</dbReference>
<dbReference type="PRINTS" id="PR00032">
    <property type="entry name" value="HTHARAC"/>
</dbReference>
<dbReference type="Proteomes" id="UP000185604">
    <property type="component" value="Unassembled WGS sequence"/>
</dbReference>
<dbReference type="SUPFAM" id="SSF57884">
    <property type="entry name" value="Ada DNA repair protein, N-terminal domain (N-Ada 10)"/>
    <property type="match status" value="1"/>
</dbReference>
<comment type="cofactor">
    <cofactor evidence="1">
        <name>Zn(2+)</name>
        <dbReference type="ChEBI" id="CHEBI:29105"/>
    </cofactor>
</comment>
<dbReference type="SUPFAM" id="SSF46689">
    <property type="entry name" value="Homeodomain-like"/>
    <property type="match status" value="2"/>
</dbReference>
<gene>
    <name evidence="13" type="ORF">B4121_2831</name>
</gene>
<evidence type="ECO:0000313" key="13">
    <source>
        <dbReference type="EMBL" id="OLF91353.1"/>
    </source>
</evidence>
<keyword evidence="9" id="KW-0010">Activator</keyword>
<evidence type="ECO:0000256" key="6">
    <source>
        <dbReference type="ARBA" id="ARBA00022833"/>
    </source>
</evidence>
<evidence type="ECO:0000256" key="3">
    <source>
        <dbReference type="ARBA" id="ARBA00022679"/>
    </source>
</evidence>
<keyword evidence="4" id="KW-0479">Metal-binding</keyword>
<evidence type="ECO:0000256" key="8">
    <source>
        <dbReference type="ARBA" id="ARBA00023125"/>
    </source>
</evidence>
<dbReference type="InterPro" id="IPR035451">
    <property type="entry name" value="Ada-like_dom_sf"/>
</dbReference>
<dbReference type="InterPro" id="IPR009057">
    <property type="entry name" value="Homeodomain-like_sf"/>
</dbReference>
<protein>
    <submittedName>
        <fullName evidence="13">ADA regulatory protein</fullName>
    </submittedName>
</protein>
<dbReference type="Gene3D" id="3.40.10.10">
    <property type="entry name" value="DNA Methylphosphotriester Repair Domain"/>
    <property type="match status" value="1"/>
</dbReference>
<keyword evidence="8" id="KW-0238">DNA-binding</keyword>
<evidence type="ECO:0000313" key="14">
    <source>
        <dbReference type="Proteomes" id="UP000185604"/>
    </source>
</evidence>
<evidence type="ECO:0000256" key="5">
    <source>
        <dbReference type="ARBA" id="ARBA00022763"/>
    </source>
</evidence>
<evidence type="ECO:0000256" key="7">
    <source>
        <dbReference type="ARBA" id="ARBA00023015"/>
    </source>
</evidence>
<evidence type="ECO:0000256" key="1">
    <source>
        <dbReference type="ARBA" id="ARBA00001947"/>
    </source>
</evidence>
<keyword evidence="6" id="KW-0862">Zinc</keyword>
<dbReference type="FunFam" id="3.40.10.10:FF:000001">
    <property type="entry name" value="DNA-3-methyladenine glycosylase 2"/>
    <property type="match status" value="1"/>
</dbReference>
<dbReference type="Pfam" id="PF12833">
    <property type="entry name" value="HTH_18"/>
    <property type="match status" value="1"/>
</dbReference>
<keyword evidence="11" id="KW-0234">DNA repair</keyword>
<proteinExistence type="predicted"/>
<feature type="domain" description="HTH araC/xylS-type" evidence="12">
    <location>
        <begin position="85"/>
        <end position="183"/>
    </location>
</feature>
<accession>A0A7Z1B3E8</accession>
<dbReference type="InterPro" id="IPR018060">
    <property type="entry name" value="HTH_AraC"/>
</dbReference>
<keyword evidence="3" id="KW-0808">Transferase</keyword>
<dbReference type="RefSeq" id="WP_035338418.1">
    <property type="nucleotide sequence ID" value="NZ_AP023088.1"/>
</dbReference>
<keyword evidence="2" id="KW-0489">Methyltransferase</keyword>
<dbReference type="Gene3D" id="1.10.10.60">
    <property type="entry name" value="Homeodomain-like"/>
    <property type="match status" value="2"/>
</dbReference>
<keyword evidence="5" id="KW-0227">DNA damage</keyword>
<evidence type="ECO:0000256" key="4">
    <source>
        <dbReference type="ARBA" id="ARBA00022723"/>
    </source>
</evidence>
<dbReference type="GO" id="GO:0008270">
    <property type="term" value="F:zinc ion binding"/>
    <property type="evidence" value="ECO:0007669"/>
    <property type="project" value="InterPro"/>
</dbReference>
<organism evidence="13 14">
    <name type="scientific">Bacillus paralicheniformis</name>
    <dbReference type="NCBI Taxonomy" id="1648923"/>
    <lineage>
        <taxon>Bacteria</taxon>
        <taxon>Bacillati</taxon>
        <taxon>Bacillota</taxon>
        <taxon>Bacilli</taxon>
        <taxon>Bacillales</taxon>
        <taxon>Bacillaceae</taxon>
        <taxon>Bacillus</taxon>
    </lineage>
</organism>
<dbReference type="GO" id="GO:0043565">
    <property type="term" value="F:sequence-specific DNA binding"/>
    <property type="evidence" value="ECO:0007669"/>
    <property type="project" value="InterPro"/>
</dbReference>
<dbReference type="PROSITE" id="PS01124">
    <property type="entry name" value="HTH_ARAC_FAMILY_2"/>
    <property type="match status" value="1"/>
</dbReference>
<dbReference type="GO" id="GO:0003700">
    <property type="term" value="F:DNA-binding transcription factor activity"/>
    <property type="evidence" value="ECO:0007669"/>
    <property type="project" value="InterPro"/>
</dbReference>
<reference evidence="13 14" key="1">
    <citation type="journal article" date="2016" name="Front. Microbiol.">
        <title>High-Level Heat Resistance of Spores of Bacillus amyloliquefaciens and Bacillus licheniformis Results from the Presence of a spoVA Operon in a Tn1546 Transposon.</title>
        <authorList>
            <person name="Berendsen E.M."/>
            <person name="Koning R.A."/>
            <person name="Boekhorst J."/>
            <person name="de Jong A."/>
            <person name="Kuipers O.P."/>
            <person name="Wells-Bennik M.H."/>
        </authorList>
    </citation>
    <scope>NUCLEOTIDE SEQUENCE [LARGE SCALE GENOMIC DNA]</scope>
    <source>
        <strain evidence="13 14">B4121</strain>
    </source>
</reference>
<sequence>MNSKSRLTPERWRAITENDSAYDGVFYYAVKTTGIFCRPSCKSRVPQIENVQIFFNAKDALSEGYRPCKRCNPAGMLLPDEELAQRAVQIIEESYRDPLSLQALADKCHISPFHLQRTFKRIKGVSPAEYILQKRIEKAFVLLAHSERTIAEIASMVGIGNADYFAALFKKKTGQSPTSYRKMKRR</sequence>
<keyword evidence="10" id="KW-0804">Transcription</keyword>
<keyword evidence="7" id="KW-0805">Transcription regulation</keyword>
<dbReference type="AlphaFoldDB" id="A0A7Z1B3E8"/>
<dbReference type="PIRSF" id="PIRSF000408">
    <property type="entry name" value="Alkyltransferas_AdaA"/>
    <property type="match status" value="1"/>
</dbReference>
<dbReference type="GO" id="GO:0032259">
    <property type="term" value="P:methylation"/>
    <property type="evidence" value="ECO:0007669"/>
    <property type="project" value="UniProtKB-KW"/>
</dbReference>
<dbReference type="GO" id="GO:0006307">
    <property type="term" value="P:DNA alkylation repair"/>
    <property type="evidence" value="ECO:0007669"/>
    <property type="project" value="UniProtKB-ARBA"/>
</dbReference>
<dbReference type="PANTHER" id="PTHR43280">
    <property type="entry name" value="ARAC-FAMILY TRANSCRIPTIONAL REGULATOR"/>
    <property type="match status" value="1"/>
</dbReference>